<comment type="caution">
    <text evidence="2">The sequence shown here is derived from an EMBL/GenBank/DDBJ whole genome shotgun (WGS) entry which is preliminary data.</text>
</comment>
<sequence>MFLLSINRLLNLVTSSSIAYYSGNSKRYKLIFYYFLYGLIITLFSLKNNHKVKNRIMKVNCHYRGFTYEGAALAIAIKCMLFRNNVEKFEESTLSLSEGSIYQNYVALGWYLHARHKFKKSKYTYLNTKLNNRLSLIVFDGIGFKASIFNISGDITDKFNEFEIDQSRVCYQGYGRSLWFKSGFNIQTALYEIEKVPYKYKADVYSGLGLANAYSFFDKIETTLELTNLIPLDYRVAYIQGLSFGLEARRTQDARYWDETINSLPFSYIDIVNRMITIVHKAIEKFININDKTFYTIWVDEVRKEIKLAKIPCILDNKQE</sequence>
<keyword evidence="1" id="KW-1133">Transmembrane helix</keyword>
<name>A0ABN8AHB8_9BACI</name>
<reference evidence="2 3" key="1">
    <citation type="submission" date="2021-10" db="EMBL/GenBank/DDBJ databases">
        <authorList>
            <person name="Criscuolo A."/>
        </authorList>
    </citation>
    <scope>NUCLEOTIDE SEQUENCE [LARGE SCALE GENOMIC DNA]</scope>
    <source>
        <strain evidence="3">CIP 111883</strain>
    </source>
</reference>
<dbReference type="EMBL" id="CAKJTJ010000072">
    <property type="protein sequence ID" value="CAG9623741.1"/>
    <property type="molecule type" value="Genomic_DNA"/>
</dbReference>
<evidence type="ECO:0000313" key="2">
    <source>
        <dbReference type="EMBL" id="CAG9623741.1"/>
    </source>
</evidence>
<keyword evidence="1" id="KW-0472">Membrane</keyword>
<dbReference type="Proteomes" id="UP000789833">
    <property type="component" value="Unassembled WGS sequence"/>
</dbReference>
<evidence type="ECO:0000256" key="1">
    <source>
        <dbReference type="SAM" id="Phobius"/>
    </source>
</evidence>
<gene>
    <name evidence="2" type="ORF">BACCIP111883_04573</name>
</gene>
<dbReference type="InterPro" id="IPR012964">
    <property type="entry name" value="DUF1702"/>
</dbReference>
<keyword evidence="3" id="KW-1185">Reference proteome</keyword>
<protein>
    <submittedName>
        <fullName evidence="2">Uncharacterized protein</fullName>
    </submittedName>
</protein>
<evidence type="ECO:0000313" key="3">
    <source>
        <dbReference type="Proteomes" id="UP000789833"/>
    </source>
</evidence>
<keyword evidence="1" id="KW-0812">Transmembrane</keyword>
<accession>A0ABN8AHB8</accession>
<feature type="transmembrane region" description="Helical" evidence="1">
    <location>
        <begin position="30"/>
        <end position="46"/>
    </location>
</feature>
<dbReference type="Pfam" id="PF08012">
    <property type="entry name" value="DUF1702"/>
    <property type="match status" value="1"/>
</dbReference>
<organism evidence="2 3">
    <name type="scientific">Sutcliffiella rhizosphaerae</name>
    <dbReference type="NCBI Taxonomy" id="2880967"/>
    <lineage>
        <taxon>Bacteria</taxon>
        <taxon>Bacillati</taxon>
        <taxon>Bacillota</taxon>
        <taxon>Bacilli</taxon>
        <taxon>Bacillales</taxon>
        <taxon>Bacillaceae</taxon>
        <taxon>Sutcliffiella</taxon>
    </lineage>
</organism>
<proteinExistence type="predicted"/>